<dbReference type="Gene3D" id="3.20.20.70">
    <property type="entry name" value="Aldolase class I"/>
    <property type="match status" value="1"/>
</dbReference>
<dbReference type="EMBL" id="AZRN01000023">
    <property type="protein sequence ID" value="PNR99202.1"/>
    <property type="molecule type" value="Genomic_DNA"/>
</dbReference>
<evidence type="ECO:0000313" key="2">
    <source>
        <dbReference type="EMBL" id="PNR99202.1"/>
    </source>
</evidence>
<name>A0A2K1P8S6_9BACT</name>
<keyword evidence="3" id="KW-1185">Reference proteome</keyword>
<sequence length="215" mass="24733">MIYIDSINEKAISLLNFPFIQGLTTNPSIIKKETNSWGFVETVTFLQKIPGNHFVQGSVKKDKDWFMELHKLLEKGEIDAKKFIIKLPWDPSLSANYVLPLKDLGFKVCATAVYTIQQTFTAVFSNVDYIAFYYDRMKKNNIDTENRLLDILNICEKNNPKLRLLGASIKDITTVNILLKLGIHDLTLPLNVVEEILKTNFPQNDLEIFEDDFKL</sequence>
<dbReference type="GO" id="GO:0005975">
    <property type="term" value="P:carbohydrate metabolic process"/>
    <property type="evidence" value="ECO:0007669"/>
    <property type="project" value="InterPro"/>
</dbReference>
<organism evidence="2 3">
    <name type="scientific">Petrotoga mexicana DSM 14811</name>
    <dbReference type="NCBI Taxonomy" id="1122954"/>
    <lineage>
        <taxon>Bacteria</taxon>
        <taxon>Thermotogati</taxon>
        <taxon>Thermotogota</taxon>
        <taxon>Thermotogae</taxon>
        <taxon>Petrotogales</taxon>
        <taxon>Petrotogaceae</taxon>
        <taxon>Petrotoga</taxon>
    </lineage>
</organism>
<proteinExistence type="predicted"/>
<dbReference type="Pfam" id="PF00923">
    <property type="entry name" value="TAL_FSA"/>
    <property type="match status" value="1"/>
</dbReference>
<gene>
    <name evidence="2" type="ORF">X927_06240</name>
</gene>
<evidence type="ECO:0000256" key="1">
    <source>
        <dbReference type="ARBA" id="ARBA00023270"/>
    </source>
</evidence>
<comment type="caution">
    <text evidence="2">The sequence shown here is derived from an EMBL/GenBank/DDBJ whole genome shotgun (WGS) entry which is preliminary data.</text>
</comment>
<protein>
    <submittedName>
        <fullName evidence="2">Transaldolase</fullName>
    </submittedName>
</protein>
<dbReference type="InterPro" id="IPR013785">
    <property type="entry name" value="Aldolase_TIM"/>
</dbReference>
<accession>A0A2K1P8S6</accession>
<reference evidence="2 3" key="1">
    <citation type="submission" date="2013-12" db="EMBL/GenBank/DDBJ databases">
        <title>Comparative genomics of Petrotoga isolates.</title>
        <authorList>
            <person name="Nesbo C.L."/>
            <person name="Charchuk R."/>
            <person name="Chow K."/>
        </authorList>
    </citation>
    <scope>NUCLEOTIDE SEQUENCE [LARGE SCALE GENOMIC DNA]</scope>
    <source>
        <strain evidence="2 3">DSM 14811</strain>
    </source>
</reference>
<dbReference type="Proteomes" id="UP000236604">
    <property type="component" value="Unassembled WGS sequence"/>
</dbReference>
<dbReference type="RefSeq" id="WP_103077195.1">
    <property type="nucleotide sequence ID" value="NZ_AZRN01000023.1"/>
</dbReference>
<dbReference type="AlphaFoldDB" id="A0A2K1P8S6"/>
<dbReference type="SUPFAM" id="SSF51569">
    <property type="entry name" value="Aldolase"/>
    <property type="match status" value="1"/>
</dbReference>
<dbReference type="InterPro" id="IPR001585">
    <property type="entry name" value="TAL/FSA"/>
</dbReference>
<evidence type="ECO:0000313" key="3">
    <source>
        <dbReference type="Proteomes" id="UP000236604"/>
    </source>
</evidence>
<keyword evidence="1" id="KW-0704">Schiff base</keyword>